<evidence type="ECO:0000313" key="3">
    <source>
        <dbReference type="Proteomes" id="UP001307889"/>
    </source>
</evidence>
<protein>
    <recommendedName>
        <fullName evidence="4">Immunoglobulin-binding protein 1</fullName>
    </recommendedName>
</protein>
<feature type="compositionally biased region" description="Basic and acidic residues" evidence="1">
    <location>
        <begin position="319"/>
        <end position="358"/>
    </location>
</feature>
<gene>
    <name evidence="2" type="ORF">NTJ_04917</name>
</gene>
<feature type="region of interest" description="Disordered" evidence="1">
    <location>
        <begin position="293"/>
        <end position="358"/>
    </location>
</feature>
<organism evidence="2 3">
    <name type="scientific">Nesidiocoris tenuis</name>
    <dbReference type="NCBI Taxonomy" id="355587"/>
    <lineage>
        <taxon>Eukaryota</taxon>
        <taxon>Metazoa</taxon>
        <taxon>Ecdysozoa</taxon>
        <taxon>Arthropoda</taxon>
        <taxon>Hexapoda</taxon>
        <taxon>Insecta</taxon>
        <taxon>Pterygota</taxon>
        <taxon>Neoptera</taxon>
        <taxon>Paraneoptera</taxon>
        <taxon>Hemiptera</taxon>
        <taxon>Heteroptera</taxon>
        <taxon>Panheteroptera</taxon>
        <taxon>Cimicomorpha</taxon>
        <taxon>Miridae</taxon>
        <taxon>Dicyphina</taxon>
        <taxon>Nesidiocoris</taxon>
    </lineage>
</organism>
<proteinExistence type="predicted"/>
<dbReference type="Gene3D" id="1.25.40.540">
    <property type="entry name" value="TAP42-like family"/>
    <property type="match status" value="1"/>
</dbReference>
<dbReference type="PANTHER" id="PTHR10933">
    <property type="entry name" value="IMMUNOGLOBULIN-BINDING PROTEIN 1"/>
    <property type="match status" value="1"/>
</dbReference>
<keyword evidence="3" id="KW-1185">Reference proteome</keyword>
<name>A0ABN7AIQ0_9HEMI</name>
<dbReference type="EMBL" id="AP028911">
    <property type="protein sequence ID" value="BES92109.1"/>
    <property type="molecule type" value="Genomic_DNA"/>
</dbReference>
<accession>A0ABN7AIQ0</accession>
<evidence type="ECO:0008006" key="4">
    <source>
        <dbReference type="Google" id="ProtNLM"/>
    </source>
</evidence>
<dbReference type="InterPro" id="IPR007304">
    <property type="entry name" value="TAP46-like"/>
</dbReference>
<dbReference type="InterPro" id="IPR038511">
    <property type="entry name" value="TAP42/TAP46-like_sf"/>
</dbReference>
<reference evidence="2 3" key="1">
    <citation type="submission" date="2023-09" db="EMBL/GenBank/DDBJ databases">
        <title>Nesidiocoris tenuis whole genome shotgun sequence.</title>
        <authorList>
            <person name="Shibata T."/>
            <person name="Shimoda M."/>
            <person name="Kobayashi T."/>
            <person name="Uehara T."/>
        </authorList>
    </citation>
    <scope>NUCLEOTIDE SEQUENCE [LARGE SCALE GENOMIC DNA]</scope>
    <source>
        <strain evidence="2 3">Japan</strain>
    </source>
</reference>
<dbReference type="PANTHER" id="PTHR10933:SF9">
    <property type="entry name" value="IMMUNOGLOBULIN-BINDING PROTEIN 1"/>
    <property type="match status" value="1"/>
</dbReference>
<evidence type="ECO:0000256" key="1">
    <source>
        <dbReference type="SAM" id="MobiDB-lite"/>
    </source>
</evidence>
<sequence>MDQDGNKEAPRLLDIFDEGYKLYEALSKREEPTNSQCVQYQVRQSMKLLEDATRLTSLAGVFSSNEMIDEVPTENLRLFLLPALLGMLTLKISGPVSRTDVVRAADTYFRDFLERCEEYEIIRSIRLPPPLELECKEGDMVAVNGPCRPFDLANAGRDRAMKIARYKEEKALEEEVARLYELVKDENVDEEVKRDFYIKLIKTYTNKATEELDALQSEARILVHLKAAKKNENAEIDEIRSKQKPVVPRPLNAVIITKDAVQKAVFGAGYPSLPAMTVEEFYEKRVKDGIFPDPGKAGKSLQDMAKQGTSNAELDEQEAAERDARQEADDEEQLRRQRAMDEFKDDHRRGEGNRYNRS</sequence>
<evidence type="ECO:0000313" key="2">
    <source>
        <dbReference type="EMBL" id="BES92109.1"/>
    </source>
</evidence>
<dbReference type="Pfam" id="PF04177">
    <property type="entry name" value="TAP42"/>
    <property type="match status" value="1"/>
</dbReference>
<dbReference type="Proteomes" id="UP001307889">
    <property type="component" value="Chromosome 3"/>
</dbReference>